<protein>
    <submittedName>
        <fullName evidence="1">Uncharacterized protein</fullName>
    </submittedName>
</protein>
<proteinExistence type="predicted"/>
<gene>
    <name evidence="1" type="ORF">H8S20_10945</name>
</gene>
<keyword evidence="2" id="KW-1185">Reference proteome</keyword>
<evidence type="ECO:0000313" key="1">
    <source>
        <dbReference type="EMBL" id="MBC5629405.1"/>
    </source>
</evidence>
<dbReference type="Gene3D" id="3.10.129.10">
    <property type="entry name" value="Hotdog Thioesterase"/>
    <property type="match status" value="1"/>
</dbReference>
<dbReference type="Proteomes" id="UP000596929">
    <property type="component" value="Unassembled WGS sequence"/>
</dbReference>
<sequence length="187" mass="21801">MDRIYELAKGLGKLYDKRVNGFFIGKAVLNIYYDYEEKMASIKSEVTKDGQLYKRCSAYIVDNDKKCISCDITLIRPRNNSKLKDDYISIEDKKQLLAKVSYKEVEEFINITGDKNTLHDKGHLIVPGMILLNYIDNYLKDRKIEFSKLEIRFLRPVYVNEEISINIDRDTISIISINKIVIKGVFK</sequence>
<reference evidence="1 2" key="1">
    <citation type="submission" date="2020-08" db="EMBL/GenBank/DDBJ databases">
        <title>Genome public.</title>
        <authorList>
            <person name="Liu C."/>
            <person name="Sun Q."/>
        </authorList>
    </citation>
    <scope>NUCLEOTIDE SEQUENCE [LARGE SCALE GENOMIC DNA]</scope>
    <source>
        <strain evidence="1 2">NSJ-6</strain>
    </source>
</reference>
<evidence type="ECO:0000313" key="2">
    <source>
        <dbReference type="Proteomes" id="UP000596929"/>
    </source>
</evidence>
<accession>A0ABR7DE98</accession>
<dbReference type="EMBL" id="JACOOO010000022">
    <property type="protein sequence ID" value="MBC5629405.1"/>
    <property type="molecule type" value="Genomic_DNA"/>
</dbReference>
<dbReference type="RefSeq" id="WP_186860129.1">
    <property type="nucleotide sequence ID" value="NZ_JACOOO010000022.1"/>
</dbReference>
<organism evidence="1 2">
    <name type="scientific">Clostridium hominis</name>
    <dbReference type="NCBI Taxonomy" id="2763036"/>
    <lineage>
        <taxon>Bacteria</taxon>
        <taxon>Bacillati</taxon>
        <taxon>Bacillota</taxon>
        <taxon>Clostridia</taxon>
        <taxon>Eubacteriales</taxon>
        <taxon>Clostridiaceae</taxon>
        <taxon>Clostridium</taxon>
    </lineage>
</organism>
<dbReference type="SUPFAM" id="SSF54637">
    <property type="entry name" value="Thioesterase/thiol ester dehydrase-isomerase"/>
    <property type="match status" value="1"/>
</dbReference>
<dbReference type="InterPro" id="IPR029069">
    <property type="entry name" value="HotDog_dom_sf"/>
</dbReference>
<name>A0ABR7DE98_9CLOT</name>
<comment type="caution">
    <text evidence="1">The sequence shown here is derived from an EMBL/GenBank/DDBJ whole genome shotgun (WGS) entry which is preliminary data.</text>
</comment>